<evidence type="ECO:0000259" key="3">
    <source>
        <dbReference type="PROSITE" id="PS50158"/>
    </source>
</evidence>
<feature type="region of interest" description="Disordered" evidence="2">
    <location>
        <begin position="231"/>
        <end position="250"/>
    </location>
</feature>
<protein>
    <recommendedName>
        <fullName evidence="3">CCHC-type domain-containing protein</fullName>
    </recommendedName>
</protein>
<dbReference type="Ensembl" id="ENSEBUT00000027615.1">
    <property type="protein sequence ID" value="ENSEBUP00000027039.1"/>
    <property type="gene ID" value="ENSEBUG00000016619.1"/>
</dbReference>
<dbReference type="GO" id="GO:0003676">
    <property type="term" value="F:nucleic acid binding"/>
    <property type="evidence" value="ECO:0007669"/>
    <property type="project" value="InterPro"/>
</dbReference>
<reference evidence="4" key="2">
    <citation type="submission" date="2025-09" db="UniProtKB">
        <authorList>
            <consortium name="Ensembl"/>
        </authorList>
    </citation>
    <scope>IDENTIFICATION</scope>
</reference>
<dbReference type="InterPro" id="IPR001878">
    <property type="entry name" value="Znf_CCHC"/>
</dbReference>
<accession>A0A8C4R942</accession>
<dbReference type="SUPFAM" id="SSF57756">
    <property type="entry name" value="Retrovirus zinc finger-like domains"/>
    <property type="match status" value="1"/>
</dbReference>
<dbReference type="InterPro" id="IPR036875">
    <property type="entry name" value="Znf_CCHC_sf"/>
</dbReference>
<reference evidence="4" key="1">
    <citation type="submission" date="2025-08" db="UniProtKB">
        <authorList>
            <consortium name="Ensembl"/>
        </authorList>
    </citation>
    <scope>IDENTIFICATION</scope>
</reference>
<feature type="domain" description="CCHC-type" evidence="3">
    <location>
        <begin position="178"/>
        <end position="194"/>
    </location>
</feature>
<dbReference type="OMA" id="HCIIENE"/>
<sequence>MTSYSRYSAFEALTRKHGVVCVPPDDVSVEDLVIATGNIVSPDKVRAASRMNKRVVIFVSETKLVHKIVSTGLSTDDGHFVLDTPAVKVMISNAPPFLKNQTLISELSRYGSVVSQITMITMLPLRSQDDRTKHVMSFRRQARVVLPPSNAERTLNIVLKLNIENHDYQVYVTTDTLKCLQCGNFGHLKRSCPKSTSSNDETSLVNKNTSSSSSSSTVKEGNPVSVVTDVTRQGLPGMDPEWTRTPEPTTNKFSLLAGEDIDVSLMRPLNLLSQ</sequence>
<keyword evidence="1" id="KW-0479">Metal-binding</keyword>
<dbReference type="GO" id="GO:0008270">
    <property type="term" value="F:zinc ion binding"/>
    <property type="evidence" value="ECO:0007669"/>
    <property type="project" value="UniProtKB-KW"/>
</dbReference>
<feature type="region of interest" description="Disordered" evidence="2">
    <location>
        <begin position="191"/>
        <end position="225"/>
    </location>
</feature>
<dbReference type="GeneTree" id="ENSGT00390000009800"/>
<keyword evidence="5" id="KW-1185">Reference proteome</keyword>
<dbReference type="Proteomes" id="UP000694388">
    <property type="component" value="Unplaced"/>
</dbReference>
<organism evidence="4 5">
    <name type="scientific">Eptatretus burgeri</name>
    <name type="common">Inshore hagfish</name>
    <dbReference type="NCBI Taxonomy" id="7764"/>
    <lineage>
        <taxon>Eukaryota</taxon>
        <taxon>Metazoa</taxon>
        <taxon>Chordata</taxon>
        <taxon>Craniata</taxon>
        <taxon>Vertebrata</taxon>
        <taxon>Cyclostomata</taxon>
        <taxon>Myxini</taxon>
        <taxon>Myxiniformes</taxon>
        <taxon>Myxinidae</taxon>
        <taxon>Eptatretinae</taxon>
        <taxon>Eptatretus</taxon>
    </lineage>
</organism>
<feature type="compositionally biased region" description="Polar residues" evidence="2">
    <location>
        <begin position="193"/>
        <end position="209"/>
    </location>
</feature>
<keyword evidence="1" id="KW-0863">Zinc-finger</keyword>
<keyword evidence="1" id="KW-0862">Zinc</keyword>
<name>A0A8C4R942_EPTBU</name>
<proteinExistence type="predicted"/>
<evidence type="ECO:0000313" key="4">
    <source>
        <dbReference type="Ensembl" id="ENSEBUP00000027039.1"/>
    </source>
</evidence>
<evidence type="ECO:0000256" key="2">
    <source>
        <dbReference type="SAM" id="MobiDB-lite"/>
    </source>
</evidence>
<dbReference type="PROSITE" id="PS50158">
    <property type="entry name" value="ZF_CCHC"/>
    <property type="match status" value="1"/>
</dbReference>
<evidence type="ECO:0000256" key="1">
    <source>
        <dbReference type="PROSITE-ProRule" id="PRU00047"/>
    </source>
</evidence>
<evidence type="ECO:0000313" key="5">
    <source>
        <dbReference type="Proteomes" id="UP000694388"/>
    </source>
</evidence>
<dbReference type="AlphaFoldDB" id="A0A8C4R942"/>